<evidence type="ECO:0000256" key="6">
    <source>
        <dbReference type="ARBA" id="ARBA00012117"/>
    </source>
</evidence>
<feature type="domain" description="Sulfatase N-terminal" evidence="19">
    <location>
        <begin position="29"/>
        <end position="341"/>
    </location>
</feature>
<dbReference type="Proteomes" id="UP000694389">
    <property type="component" value="Unassembled WGS sequence"/>
</dbReference>
<proteinExistence type="inferred from homology"/>
<dbReference type="InterPro" id="IPR017850">
    <property type="entry name" value="Alkaline_phosphatase_core_sf"/>
</dbReference>
<dbReference type="GeneTree" id="ENSGT00940000157787"/>
<reference evidence="20" key="1">
    <citation type="submission" date="2025-08" db="UniProtKB">
        <authorList>
            <consortium name="Ensembl"/>
        </authorList>
    </citation>
    <scope>IDENTIFICATION</scope>
</reference>
<dbReference type="PANTHER" id="PTHR42693">
    <property type="entry name" value="ARYLSULFATASE FAMILY MEMBER"/>
    <property type="match status" value="1"/>
</dbReference>
<dbReference type="InterPro" id="IPR024607">
    <property type="entry name" value="Sulfatase_CS"/>
</dbReference>
<feature type="chain" id="PRO_5035744004" description="N-acetylgalactosamine-6-sulfatase" evidence="18">
    <location>
        <begin position="21"/>
        <end position="441"/>
    </location>
</feature>
<evidence type="ECO:0000256" key="10">
    <source>
        <dbReference type="ARBA" id="ARBA00022801"/>
    </source>
</evidence>
<feature type="signal peptide" evidence="18">
    <location>
        <begin position="1"/>
        <end position="20"/>
    </location>
</feature>
<dbReference type="GO" id="GO:0046872">
    <property type="term" value="F:metal ion binding"/>
    <property type="evidence" value="ECO:0007669"/>
    <property type="project" value="UniProtKB-KW"/>
</dbReference>
<evidence type="ECO:0000256" key="4">
    <source>
        <dbReference type="ARBA" id="ARBA00008779"/>
    </source>
</evidence>
<keyword evidence="9 18" id="KW-0732">Signal</keyword>
<evidence type="ECO:0000256" key="7">
    <source>
        <dbReference type="ARBA" id="ARBA00019527"/>
    </source>
</evidence>
<keyword evidence="13" id="KW-0325">Glycoprotein</keyword>
<evidence type="ECO:0000256" key="14">
    <source>
        <dbReference type="ARBA" id="ARBA00023228"/>
    </source>
</evidence>
<evidence type="ECO:0000259" key="19">
    <source>
        <dbReference type="Pfam" id="PF00884"/>
    </source>
</evidence>
<dbReference type="PROSITE" id="PS00149">
    <property type="entry name" value="SULFATASE_2"/>
    <property type="match status" value="1"/>
</dbReference>
<organism evidence="20 21">
    <name type="scientific">Dicentrarchus labrax</name>
    <name type="common">European seabass</name>
    <name type="synonym">Morone labrax</name>
    <dbReference type="NCBI Taxonomy" id="13489"/>
    <lineage>
        <taxon>Eukaryota</taxon>
        <taxon>Metazoa</taxon>
        <taxon>Chordata</taxon>
        <taxon>Craniata</taxon>
        <taxon>Vertebrata</taxon>
        <taxon>Euteleostomi</taxon>
        <taxon>Actinopterygii</taxon>
        <taxon>Neopterygii</taxon>
        <taxon>Teleostei</taxon>
        <taxon>Neoteleostei</taxon>
        <taxon>Acanthomorphata</taxon>
        <taxon>Eupercaria</taxon>
        <taxon>Moronidae</taxon>
        <taxon>Dicentrarchus</taxon>
    </lineage>
</organism>
<dbReference type="GO" id="GO:0043890">
    <property type="term" value="F:N-acetylgalactosamine-6-sulfatase activity"/>
    <property type="evidence" value="ECO:0007669"/>
    <property type="project" value="UniProtKB-EC"/>
</dbReference>
<dbReference type="PANTHER" id="PTHR42693:SF47">
    <property type="entry name" value="N-ACETYLGALACTOSAMINE-6-SULFATASE"/>
    <property type="match status" value="1"/>
</dbReference>
<accession>A0A8P4KHC2</accession>
<dbReference type="Ensembl" id="ENSDLAT00005066989.1">
    <property type="protein sequence ID" value="ENSDLAP00005073786.1"/>
    <property type="gene ID" value="ENSDLAG00005022981.2"/>
</dbReference>
<dbReference type="InterPro" id="IPR050738">
    <property type="entry name" value="Sulfatase"/>
</dbReference>
<comment type="similarity">
    <text evidence="4">Belongs to the sulfatase family.</text>
</comment>
<comment type="subcellular location">
    <subcellularLocation>
        <location evidence="3">Lysosome</location>
    </subcellularLocation>
</comment>
<evidence type="ECO:0000256" key="13">
    <source>
        <dbReference type="ARBA" id="ARBA00023180"/>
    </source>
</evidence>
<reference evidence="20" key="2">
    <citation type="submission" date="2025-09" db="UniProtKB">
        <authorList>
            <consortium name="Ensembl"/>
        </authorList>
    </citation>
    <scope>IDENTIFICATION</scope>
</reference>
<evidence type="ECO:0000256" key="15">
    <source>
        <dbReference type="ARBA" id="ARBA00030478"/>
    </source>
</evidence>
<keyword evidence="14" id="KW-0458">Lysosome</keyword>
<evidence type="ECO:0000256" key="11">
    <source>
        <dbReference type="ARBA" id="ARBA00022837"/>
    </source>
</evidence>
<evidence type="ECO:0000256" key="17">
    <source>
        <dbReference type="ARBA" id="ARBA00033059"/>
    </source>
</evidence>
<dbReference type="EC" id="3.1.6.4" evidence="6"/>
<evidence type="ECO:0000313" key="20">
    <source>
        <dbReference type="Ensembl" id="ENSDLAP00005073786.1"/>
    </source>
</evidence>
<evidence type="ECO:0000256" key="8">
    <source>
        <dbReference type="ARBA" id="ARBA00022723"/>
    </source>
</evidence>
<evidence type="ECO:0000313" key="21">
    <source>
        <dbReference type="Proteomes" id="UP000694389"/>
    </source>
</evidence>
<keyword evidence="11" id="KW-0106">Calcium</keyword>
<evidence type="ECO:0000256" key="9">
    <source>
        <dbReference type="ARBA" id="ARBA00022729"/>
    </source>
</evidence>
<evidence type="ECO:0000256" key="1">
    <source>
        <dbReference type="ARBA" id="ARBA00000027"/>
    </source>
</evidence>
<evidence type="ECO:0000256" key="2">
    <source>
        <dbReference type="ARBA" id="ARBA00001913"/>
    </source>
</evidence>
<keyword evidence="8" id="KW-0479">Metal-binding</keyword>
<dbReference type="AlphaFoldDB" id="A0A8P4KHC2"/>
<dbReference type="GO" id="GO:0004065">
    <property type="term" value="F:arylsulfatase activity"/>
    <property type="evidence" value="ECO:0007669"/>
    <property type="project" value="TreeGrafter"/>
</dbReference>
<sequence length="441" mass="49116">RVMCTVTLTLFCAIICCSLTEKAPNISSPNIIIMLMDDMGWGDLGVFGQPSKETPNLDEMAAQGMLLPNFYTANPLCSPSRAALLSGRLPVRNGFYTTNAHARNAYTPQEIVGGISKDEILLPQMLKKKGYVSKIVGKWHLGHRPQYLPLENGFDEWFGAPNCHFGPYNSSVRPNIPVYNNSEMVGRYYEEFKIDRKTGESNLTQMYLQEGLDFILRQTEAHRPFFLYWAADATHAPVYASKRFLGQSQRGRYGDAVMELDYSVGQILSLLQNLGVENNTFVFFTSDNGAALTSGPNESGSNGPFLCGKETTFEGGMREPAIAWWPGHIKEGTGINFCPGQEVPGVTTHEQKEHTMQPIIFHLGRDPGEKFPIRVTTKEYQDVLSRISLVVESHKKTLVPGIPQLNMCDVAVMNWAPAGCEKLGKCLKVPKSGPWKCEWPH</sequence>
<comment type="cofactor">
    <cofactor evidence="2">
        <name>Ca(2+)</name>
        <dbReference type="ChEBI" id="CHEBI:29108"/>
    </cofactor>
</comment>
<dbReference type="GO" id="GO:0005764">
    <property type="term" value="C:lysosome"/>
    <property type="evidence" value="ECO:0007669"/>
    <property type="project" value="UniProtKB-SubCell"/>
</dbReference>
<keyword evidence="12" id="KW-1015">Disulfide bond</keyword>
<dbReference type="Gene3D" id="3.40.720.10">
    <property type="entry name" value="Alkaline Phosphatase, subunit A"/>
    <property type="match status" value="1"/>
</dbReference>
<keyword evidence="21" id="KW-1185">Reference proteome</keyword>
<evidence type="ECO:0000256" key="3">
    <source>
        <dbReference type="ARBA" id="ARBA00004371"/>
    </source>
</evidence>
<dbReference type="FunFam" id="3.40.720.10:FF:000021">
    <property type="entry name" value="Galactosamine (N-acetyl)-6-sulfatase"/>
    <property type="match status" value="1"/>
</dbReference>
<dbReference type="SUPFAM" id="SSF53649">
    <property type="entry name" value="Alkaline phosphatase-like"/>
    <property type="match status" value="1"/>
</dbReference>
<evidence type="ECO:0000256" key="5">
    <source>
        <dbReference type="ARBA" id="ARBA00011738"/>
    </source>
</evidence>
<evidence type="ECO:0000256" key="18">
    <source>
        <dbReference type="SAM" id="SignalP"/>
    </source>
</evidence>
<dbReference type="InterPro" id="IPR000917">
    <property type="entry name" value="Sulfatase_N"/>
</dbReference>
<dbReference type="Pfam" id="PF00884">
    <property type="entry name" value="Sulfatase"/>
    <property type="match status" value="1"/>
</dbReference>
<comment type="catalytic activity">
    <reaction evidence="1">
        <text>Hydrolysis of the 6-sulfate groups of the N-acetyl-D-galactosamine 6-sulfate units of chondroitin sulfate and of the D-galactose 6-sulfate units of keratan sulfate.</text>
        <dbReference type="EC" id="3.1.6.4"/>
    </reaction>
</comment>
<evidence type="ECO:0000256" key="16">
    <source>
        <dbReference type="ARBA" id="ARBA00032952"/>
    </source>
</evidence>
<evidence type="ECO:0000256" key="12">
    <source>
        <dbReference type="ARBA" id="ARBA00023157"/>
    </source>
</evidence>
<comment type="subunit">
    <text evidence="5">Homodimer.</text>
</comment>
<protein>
    <recommendedName>
        <fullName evidence="7">N-acetylgalactosamine-6-sulfatase</fullName>
        <ecNumber evidence="6">3.1.6.4</ecNumber>
    </recommendedName>
    <alternativeName>
        <fullName evidence="17">Chondroitinsulfatase</fullName>
    </alternativeName>
    <alternativeName>
        <fullName evidence="15">Galactose-6-sulfate sulfatase</fullName>
    </alternativeName>
    <alternativeName>
        <fullName evidence="16">N-acetylgalactosamine-6-sulfate sulfatase</fullName>
    </alternativeName>
</protein>
<name>A0A8P4KHC2_DICLA</name>
<keyword evidence="10" id="KW-0378">Hydrolase</keyword>